<dbReference type="InterPro" id="IPR006685">
    <property type="entry name" value="MscS_channel_2nd"/>
</dbReference>
<dbReference type="InterPro" id="IPR023408">
    <property type="entry name" value="MscS_beta-dom_sf"/>
</dbReference>
<dbReference type="InterPro" id="IPR045275">
    <property type="entry name" value="MscS_archaea/bacteria_type"/>
</dbReference>
<feature type="domain" description="Mechanosensitive ion channel MscS C-terminal" evidence="9">
    <location>
        <begin position="379"/>
        <end position="461"/>
    </location>
</feature>
<keyword evidence="11" id="KW-1185">Reference proteome</keyword>
<evidence type="ECO:0000313" key="10">
    <source>
        <dbReference type="EMBL" id="MDO3722118.1"/>
    </source>
</evidence>
<dbReference type="SUPFAM" id="SSF82861">
    <property type="entry name" value="Mechanosensitive channel protein MscS (YggB), transmembrane region"/>
    <property type="match status" value="1"/>
</dbReference>
<accession>A0ABT8W1J3</accession>
<dbReference type="InterPro" id="IPR049278">
    <property type="entry name" value="MS_channel_C"/>
</dbReference>
<organism evidence="10 11">
    <name type="scientific">Marinobacter suaedae</name>
    <dbReference type="NCBI Taxonomy" id="3057675"/>
    <lineage>
        <taxon>Bacteria</taxon>
        <taxon>Pseudomonadati</taxon>
        <taxon>Pseudomonadota</taxon>
        <taxon>Gammaproteobacteria</taxon>
        <taxon>Pseudomonadales</taxon>
        <taxon>Marinobacteraceae</taxon>
        <taxon>Marinobacter</taxon>
    </lineage>
</organism>
<dbReference type="Gene3D" id="1.10.287.1260">
    <property type="match status" value="1"/>
</dbReference>
<proteinExistence type="inferred from homology"/>
<feature type="transmembrane region" description="Helical" evidence="7">
    <location>
        <begin position="286"/>
        <end position="304"/>
    </location>
</feature>
<comment type="caution">
    <text evidence="10">The sequence shown here is derived from an EMBL/GenBank/DDBJ whole genome shotgun (WGS) entry which is preliminary data.</text>
</comment>
<dbReference type="SUPFAM" id="SSF82689">
    <property type="entry name" value="Mechanosensitive channel protein MscS (YggB), C-terminal domain"/>
    <property type="match status" value="1"/>
</dbReference>
<keyword evidence="6 7" id="KW-0472">Membrane</keyword>
<keyword evidence="7" id="KW-0813">Transport</keyword>
<dbReference type="RefSeq" id="WP_302909870.1">
    <property type="nucleotide sequence ID" value="NZ_JAUMIS010000002.1"/>
</dbReference>
<evidence type="ECO:0000256" key="6">
    <source>
        <dbReference type="ARBA" id="ARBA00023136"/>
    </source>
</evidence>
<comment type="subunit">
    <text evidence="7">Homoheptamer.</text>
</comment>
<protein>
    <recommendedName>
        <fullName evidence="7">Small-conductance mechanosensitive channel</fullName>
    </recommendedName>
</protein>
<evidence type="ECO:0000256" key="7">
    <source>
        <dbReference type="RuleBase" id="RU369025"/>
    </source>
</evidence>
<sequence>MPPLGSSVQTDALFIPNSTAFRNTANPSRSVAKRCIGQRLKETRNHFLSLCIVQALLLSLVCMITLAAPVLAQEEGAKSQAPNEDLASPQIAVEVLSHRLVPMTKDELKPLALAWRDIVQAETRAIAEKKVSVFEAPDEQRKEVNQEIARMTEARMPVLERYAMVVDAYERKGGDPELVADLRTYRDAIILDETSLASPKAIFLAILDWATRTDGGIAVLKDIGIVILAAMGLLAVARTFSAAARKWIGRVPTISKLLETFLVGVVFWLVLTLGLLLVLAGLGVNIAPIFAMIGGASFILAFALQDTLGNLASGLMIMINQPFDEGDYVEVGGVGGTVKSVSIVATTIATPDNQIIVIPNKNVWGNVITNVTASKVRRVDLVFGISYKDSIPAALEVMERVVKNHPAILGKPQPTLRVHQLADSSVNVICRPWVKSADYWDVYWDLTHQMKEAFDDAGISIPYPQRDVHMKD</sequence>
<feature type="domain" description="Mechanosensitive ion channel MscS" evidence="8">
    <location>
        <begin position="306"/>
        <end position="372"/>
    </location>
</feature>
<evidence type="ECO:0000256" key="5">
    <source>
        <dbReference type="ARBA" id="ARBA00022989"/>
    </source>
</evidence>
<gene>
    <name evidence="10" type="ORF">QVZ43_10330</name>
</gene>
<feature type="transmembrane region" description="Helical" evidence="7">
    <location>
        <begin position="47"/>
        <end position="72"/>
    </location>
</feature>
<evidence type="ECO:0000256" key="2">
    <source>
        <dbReference type="ARBA" id="ARBA00008017"/>
    </source>
</evidence>
<dbReference type="InterPro" id="IPR011014">
    <property type="entry name" value="MscS_channel_TM-2"/>
</dbReference>
<feature type="transmembrane region" description="Helical" evidence="7">
    <location>
        <begin position="217"/>
        <end position="236"/>
    </location>
</feature>
<evidence type="ECO:0000256" key="4">
    <source>
        <dbReference type="ARBA" id="ARBA00022692"/>
    </source>
</evidence>
<dbReference type="SUPFAM" id="SSF50182">
    <property type="entry name" value="Sm-like ribonucleoproteins"/>
    <property type="match status" value="1"/>
</dbReference>
<dbReference type="Gene3D" id="2.30.30.60">
    <property type="match status" value="1"/>
</dbReference>
<evidence type="ECO:0000256" key="3">
    <source>
        <dbReference type="ARBA" id="ARBA00022475"/>
    </source>
</evidence>
<dbReference type="Gene3D" id="3.30.70.100">
    <property type="match status" value="1"/>
</dbReference>
<reference evidence="10" key="1">
    <citation type="submission" date="2023-07" db="EMBL/GenBank/DDBJ databases">
        <title>Marinobacter sp. chi1 genome sequencing and assembly.</title>
        <authorList>
            <person name="Park S."/>
        </authorList>
    </citation>
    <scope>NUCLEOTIDE SEQUENCE</scope>
    <source>
        <strain evidence="10">Chi1</strain>
    </source>
</reference>
<dbReference type="EMBL" id="JAUMIS010000002">
    <property type="protein sequence ID" value="MDO3722118.1"/>
    <property type="molecule type" value="Genomic_DNA"/>
</dbReference>
<comment type="function">
    <text evidence="7">Mechanosensitive channel that participates in the regulation of osmotic pressure changes within the cell, opening in response to stretch forces in the membrane lipid bilayer, without the need for other proteins. Contributes to normal resistance to hypoosmotic shock. Forms an ion channel of 1.0 nanosiemens conductance with a slight preference for anions.</text>
</comment>
<dbReference type="Pfam" id="PF00924">
    <property type="entry name" value="MS_channel_2nd"/>
    <property type="match status" value="1"/>
</dbReference>
<keyword evidence="4 7" id="KW-0812">Transmembrane</keyword>
<dbReference type="InterPro" id="IPR010920">
    <property type="entry name" value="LSM_dom_sf"/>
</dbReference>
<comment type="similarity">
    <text evidence="2 7">Belongs to the MscS (TC 1.A.23) family.</text>
</comment>
<evidence type="ECO:0000259" key="8">
    <source>
        <dbReference type="Pfam" id="PF00924"/>
    </source>
</evidence>
<evidence type="ECO:0000313" key="11">
    <source>
        <dbReference type="Proteomes" id="UP001168640"/>
    </source>
</evidence>
<keyword evidence="3" id="KW-1003">Cell membrane</keyword>
<keyword evidence="5 7" id="KW-1133">Transmembrane helix</keyword>
<keyword evidence="7" id="KW-0407">Ion channel</keyword>
<dbReference type="PANTHER" id="PTHR30221">
    <property type="entry name" value="SMALL-CONDUCTANCE MECHANOSENSITIVE CHANNEL"/>
    <property type="match status" value="1"/>
</dbReference>
<name>A0ABT8W1J3_9GAMM</name>
<dbReference type="PANTHER" id="PTHR30221:SF1">
    <property type="entry name" value="SMALL-CONDUCTANCE MECHANOSENSITIVE CHANNEL"/>
    <property type="match status" value="1"/>
</dbReference>
<evidence type="ECO:0000256" key="1">
    <source>
        <dbReference type="ARBA" id="ARBA00004651"/>
    </source>
</evidence>
<dbReference type="InterPro" id="IPR011066">
    <property type="entry name" value="MscS_channel_C_sf"/>
</dbReference>
<keyword evidence="7" id="KW-0406">Ion transport</keyword>
<comment type="subcellular location">
    <subcellularLocation>
        <location evidence="7">Cell inner membrane</location>
        <topology evidence="7">Multi-pass membrane protein</topology>
    </subcellularLocation>
    <subcellularLocation>
        <location evidence="1">Cell membrane</location>
        <topology evidence="1">Multi-pass membrane protein</topology>
    </subcellularLocation>
</comment>
<dbReference type="Pfam" id="PF21082">
    <property type="entry name" value="MS_channel_3rd"/>
    <property type="match status" value="1"/>
</dbReference>
<dbReference type="Proteomes" id="UP001168640">
    <property type="component" value="Unassembled WGS sequence"/>
</dbReference>
<feature type="transmembrane region" description="Helical" evidence="7">
    <location>
        <begin position="257"/>
        <end position="280"/>
    </location>
</feature>
<keyword evidence="7" id="KW-0997">Cell inner membrane</keyword>
<evidence type="ECO:0000259" key="9">
    <source>
        <dbReference type="Pfam" id="PF21082"/>
    </source>
</evidence>